<dbReference type="InterPro" id="IPR000755">
    <property type="entry name" value="A_A_dipeptidase"/>
</dbReference>
<dbReference type="SUPFAM" id="SSF55166">
    <property type="entry name" value="Hedgehog/DD-peptidase"/>
    <property type="match status" value="1"/>
</dbReference>
<reference evidence="9 10" key="1">
    <citation type="journal article" date="2011" name="BMC Genomics">
        <title>Genomic insights into an obligate epibiotic bacterial predator: Micavibrio aeruginosavorus ARL-13.</title>
        <authorList>
            <person name="Wang Z."/>
            <person name="Kadouri D."/>
            <person name="Wu M."/>
        </authorList>
    </citation>
    <scope>NUCLEOTIDE SEQUENCE [LARGE SCALE GENOMIC DNA]</scope>
    <source>
        <strain evidence="9 10">ARL-13</strain>
    </source>
</reference>
<name>G2KT56_MICAA</name>
<proteinExistence type="predicted"/>
<dbReference type="Proteomes" id="UP000009286">
    <property type="component" value="Chromosome"/>
</dbReference>
<dbReference type="GO" id="GO:0071555">
    <property type="term" value="P:cell wall organization"/>
    <property type="evidence" value="ECO:0007669"/>
    <property type="project" value="UniProtKB-KW"/>
</dbReference>
<dbReference type="GO" id="GO:0160237">
    <property type="term" value="F:D-Ala-D-Ala dipeptidase activity"/>
    <property type="evidence" value="ECO:0007669"/>
    <property type="project" value="UniProtKB-EC"/>
</dbReference>
<evidence type="ECO:0000256" key="5">
    <source>
        <dbReference type="ARBA" id="ARBA00022833"/>
    </source>
</evidence>
<dbReference type="STRING" id="856793.MICA_2297"/>
<dbReference type="AlphaFoldDB" id="G2KT56"/>
<dbReference type="GO" id="GO:0008237">
    <property type="term" value="F:metallopeptidase activity"/>
    <property type="evidence" value="ECO:0007669"/>
    <property type="project" value="UniProtKB-KW"/>
</dbReference>
<keyword evidence="7" id="KW-0482">Metalloprotease</keyword>
<dbReference type="EMBL" id="CP002382">
    <property type="protein sequence ID" value="AEP10600.1"/>
    <property type="molecule type" value="Genomic_DNA"/>
</dbReference>
<dbReference type="RefSeq" id="WP_014103823.1">
    <property type="nucleotide sequence ID" value="NC_016026.1"/>
</dbReference>
<dbReference type="eggNOG" id="COG2173">
    <property type="taxonomic scope" value="Bacteria"/>
</dbReference>
<evidence type="ECO:0000256" key="6">
    <source>
        <dbReference type="ARBA" id="ARBA00022997"/>
    </source>
</evidence>
<dbReference type="GO" id="GO:0006508">
    <property type="term" value="P:proteolysis"/>
    <property type="evidence" value="ECO:0007669"/>
    <property type="project" value="UniProtKB-KW"/>
</dbReference>
<comment type="catalytic activity">
    <reaction evidence="1">
        <text>D-alanyl-D-alanine + H2O = 2 D-alanine</text>
        <dbReference type="Rhea" id="RHEA:20661"/>
        <dbReference type="ChEBI" id="CHEBI:15377"/>
        <dbReference type="ChEBI" id="CHEBI:57416"/>
        <dbReference type="ChEBI" id="CHEBI:57822"/>
        <dbReference type="EC" id="3.4.13.22"/>
    </reaction>
</comment>
<keyword evidence="2" id="KW-0645">Protease</keyword>
<organism evidence="9 10">
    <name type="scientific">Micavibrio aeruginosavorus (strain ARL-13)</name>
    <dbReference type="NCBI Taxonomy" id="856793"/>
    <lineage>
        <taxon>Bacteria</taxon>
        <taxon>Pseudomonadati</taxon>
        <taxon>Bdellovibrionota</taxon>
        <taxon>Bdellovibrionia</taxon>
        <taxon>Bdellovibrionales</taxon>
        <taxon>Pseudobdellovibrionaceae</taxon>
        <taxon>Micavibrio</taxon>
    </lineage>
</organism>
<dbReference type="GO" id="GO:0046872">
    <property type="term" value="F:metal ion binding"/>
    <property type="evidence" value="ECO:0007669"/>
    <property type="project" value="UniProtKB-KW"/>
</dbReference>
<gene>
    <name evidence="9" type="ordered locus">MICA_2297</name>
</gene>
<evidence type="ECO:0000256" key="1">
    <source>
        <dbReference type="ARBA" id="ARBA00001362"/>
    </source>
</evidence>
<keyword evidence="6" id="KW-0224">Dipeptidase</keyword>
<accession>G2KT56</accession>
<dbReference type="PANTHER" id="PTHR43126">
    <property type="entry name" value="D-ALANYL-D-ALANINE DIPEPTIDASE"/>
    <property type="match status" value="1"/>
</dbReference>
<evidence type="ECO:0000256" key="4">
    <source>
        <dbReference type="ARBA" id="ARBA00022801"/>
    </source>
</evidence>
<sequence length="225" mass="25394">MEPQHIPATDLIDMGAWAARDGLPLRVDLVYAQINHPENIFGRALYRETARFWLHRDFAAIVADAAKIAYAQREWIFILKDGLRPVEAQAMMQDTAIVKANPQWLVEPRLLSPPGMGGHPRAMAVDITPCDDNGVLIDMGTVFDHLTTNPADNPAARANTNLPAHVLDNRKFLEECMMMAAARHNKPMLPLPAEWWDFRFPKTYTDAYAPIHDRDLPDDMKMVAT</sequence>
<dbReference type="InterPro" id="IPR009045">
    <property type="entry name" value="Zn_M74/Hedgehog-like"/>
</dbReference>
<evidence type="ECO:0000313" key="10">
    <source>
        <dbReference type="Proteomes" id="UP000009286"/>
    </source>
</evidence>
<keyword evidence="4" id="KW-0378">Hydrolase</keyword>
<dbReference type="KEGG" id="mai:MICA_2297"/>
<keyword evidence="8" id="KW-0961">Cell wall biogenesis/degradation</keyword>
<dbReference type="PANTHER" id="PTHR43126:SF1">
    <property type="entry name" value="D-ALANYL-D-ALANINE DIPEPTIDASE"/>
    <property type="match status" value="1"/>
</dbReference>
<keyword evidence="3" id="KW-0479">Metal-binding</keyword>
<dbReference type="HOGENOM" id="CLU_060744_1_2_5"/>
<keyword evidence="5" id="KW-0862">Zinc</keyword>
<dbReference type="OrthoDB" id="9801430at2"/>
<protein>
    <submittedName>
        <fullName evidence="9">D-ala-D-ala dipeptidase family protein</fullName>
    </submittedName>
</protein>
<dbReference type="Gene3D" id="3.30.1380.10">
    <property type="match status" value="1"/>
</dbReference>
<evidence type="ECO:0000256" key="7">
    <source>
        <dbReference type="ARBA" id="ARBA00023049"/>
    </source>
</evidence>
<dbReference type="Pfam" id="PF01427">
    <property type="entry name" value="Peptidase_M15"/>
    <property type="match status" value="1"/>
</dbReference>
<evidence type="ECO:0000256" key="8">
    <source>
        <dbReference type="ARBA" id="ARBA00023316"/>
    </source>
</evidence>
<keyword evidence="10" id="KW-1185">Reference proteome</keyword>
<evidence type="ECO:0000256" key="3">
    <source>
        <dbReference type="ARBA" id="ARBA00022723"/>
    </source>
</evidence>
<evidence type="ECO:0000256" key="2">
    <source>
        <dbReference type="ARBA" id="ARBA00022670"/>
    </source>
</evidence>
<evidence type="ECO:0000313" key="9">
    <source>
        <dbReference type="EMBL" id="AEP10600.1"/>
    </source>
</evidence>